<sequence>MSSTVARVSSQPQVITPHIGYVIGRLDRAIRREIGALVAPFNLTVPKYTALSILRDRPGLSNAQLARRTYVTPQSMAEVLNSLEADGYIVRSPAANHGRVLEVTLSDRGREVLTACDRAVGHMENAMLADLDEAGREQLTGALVNAVYRLGAGFGPR</sequence>
<dbReference type="Pfam" id="PF12802">
    <property type="entry name" value="MarR_2"/>
    <property type="match status" value="1"/>
</dbReference>
<proteinExistence type="predicted"/>
<dbReference type="Gene3D" id="1.10.10.10">
    <property type="entry name" value="Winged helix-like DNA-binding domain superfamily/Winged helix DNA-binding domain"/>
    <property type="match status" value="1"/>
</dbReference>
<gene>
    <name evidence="2" type="ORF">OJ962_18360</name>
</gene>
<dbReference type="PANTHER" id="PTHR33164:SF43">
    <property type="entry name" value="HTH-TYPE TRANSCRIPTIONAL REPRESSOR YETL"/>
    <property type="match status" value="1"/>
</dbReference>
<dbReference type="InterPro" id="IPR000835">
    <property type="entry name" value="HTH_MarR-typ"/>
</dbReference>
<evidence type="ECO:0000313" key="3">
    <source>
        <dbReference type="Proteomes" id="UP001147700"/>
    </source>
</evidence>
<name>A0ABT4RLR2_9ACTN</name>
<dbReference type="InterPro" id="IPR039422">
    <property type="entry name" value="MarR/SlyA-like"/>
</dbReference>
<dbReference type="SUPFAM" id="SSF46785">
    <property type="entry name" value="Winged helix' DNA-binding domain"/>
    <property type="match status" value="1"/>
</dbReference>
<evidence type="ECO:0000259" key="1">
    <source>
        <dbReference type="PROSITE" id="PS50995"/>
    </source>
</evidence>
<dbReference type="Proteomes" id="UP001147700">
    <property type="component" value="Unassembled WGS sequence"/>
</dbReference>
<keyword evidence="3" id="KW-1185">Reference proteome</keyword>
<dbReference type="InterPro" id="IPR036388">
    <property type="entry name" value="WH-like_DNA-bd_sf"/>
</dbReference>
<reference evidence="2" key="1">
    <citation type="submission" date="2022-10" db="EMBL/GenBank/DDBJ databases">
        <title>The WGS of Solirubrobacter sp. CPCC 204708.</title>
        <authorList>
            <person name="Jiang Z."/>
        </authorList>
    </citation>
    <scope>NUCLEOTIDE SEQUENCE</scope>
    <source>
        <strain evidence="2">CPCC 204708</strain>
    </source>
</reference>
<dbReference type="InterPro" id="IPR036390">
    <property type="entry name" value="WH_DNA-bd_sf"/>
</dbReference>
<dbReference type="PANTHER" id="PTHR33164">
    <property type="entry name" value="TRANSCRIPTIONAL REGULATOR, MARR FAMILY"/>
    <property type="match status" value="1"/>
</dbReference>
<organism evidence="2 3">
    <name type="scientific">Solirubrobacter deserti</name>
    <dbReference type="NCBI Taxonomy" id="2282478"/>
    <lineage>
        <taxon>Bacteria</taxon>
        <taxon>Bacillati</taxon>
        <taxon>Actinomycetota</taxon>
        <taxon>Thermoleophilia</taxon>
        <taxon>Solirubrobacterales</taxon>
        <taxon>Solirubrobacteraceae</taxon>
        <taxon>Solirubrobacter</taxon>
    </lineage>
</organism>
<comment type="caution">
    <text evidence="2">The sequence shown here is derived from an EMBL/GenBank/DDBJ whole genome shotgun (WGS) entry which is preliminary data.</text>
</comment>
<dbReference type="EMBL" id="JAPCID010000026">
    <property type="protein sequence ID" value="MDA0139471.1"/>
    <property type="molecule type" value="Genomic_DNA"/>
</dbReference>
<accession>A0ABT4RLR2</accession>
<dbReference type="SMART" id="SM00347">
    <property type="entry name" value="HTH_MARR"/>
    <property type="match status" value="1"/>
</dbReference>
<dbReference type="RefSeq" id="WP_202954345.1">
    <property type="nucleotide sequence ID" value="NZ_JAPCID010000026.1"/>
</dbReference>
<protein>
    <submittedName>
        <fullName evidence="2">MarR family transcriptional regulator</fullName>
    </submittedName>
</protein>
<feature type="domain" description="HTH marR-type" evidence="1">
    <location>
        <begin position="16"/>
        <end position="149"/>
    </location>
</feature>
<evidence type="ECO:0000313" key="2">
    <source>
        <dbReference type="EMBL" id="MDA0139471.1"/>
    </source>
</evidence>
<dbReference type="PROSITE" id="PS50995">
    <property type="entry name" value="HTH_MARR_2"/>
    <property type="match status" value="1"/>
</dbReference>